<dbReference type="PANTHER" id="PTHR42946:SF1">
    <property type="entry name" value="PHOSPHOGLUCOMUTASE (ALPHA-D-GLUCOSE-1,6-BISPHOSPHATE-DEPENDENT)"/>
    <property type="match status" value="1"/>
</dbReference>
<feature type="binding site" evidence="8">
    <location>
        <position position="250"/>
    </location>
    <ligand>
        <name>Mg(2+)</name>
        <dbReference type="ChEBI" id="CHEBI:18420"/>
    </ligand>
</feature>
<dbReference type="AlphaFoldDB" id="A0AAU7D0F6"/>
<keyword evidence="3 8" id="KW-0479">Metal-binding</keyword>
<dbReference type="GO" id="GO:0005829">
    <property type="term" value="C:cytosol"/>
    <property type="evidence" value="ECO:0007669"/>
    <property type="project" value="TreeGrafter"/>
</dbReference>
<dbReference type="FunFam" id="3.40.120.10:FF:000001">
    <property type="entry name" value="Phosphoglucosamine mutase"/>
    <property type="match status" value="1"/>
</dbReference>
<dbReference type="Pfam" id="PF02878">
    <property type="entry name" value="PGM_PMM_I"/>
    <property type="match status" value="1"/>
</dbReference>
<comment type="catalytic activity">
    <reaction evidence="8 10">
        <text>alpha-D-glucosamine 1-phosphate = D-glucosamine 6-phosphate</text>
        <dbReference type="Rhea" id="RHEA:23424"/>
        <dbReference type="ChEBI" id="CHEBI:58516"/>
        <dbReference type="ChEBI" id="CHEBI:58725"/>
        <dbReference type="EC" id="5.4.2.10"/>
    </reaction>
</comment>
<dbReference type="GO" id="GO:0008966">
    <property type="term" value="F:phosphoglucosamine mutase activity"/>
    <property type="evidence" value="ECO:0007669"/>
    <property type="project" value="UniProtKB-UniRule"/>
</dbReference>
<dbReference type="CDD" id="cd05802">
    <property type="entry name" value="GlmM"/>
    <property type="match status" value="1"/>
</dbReference>
<dbReference type="InterPro" id="IPR005841">
    <property type="entry name" value="Alpha-D-phosphohexomutase_SF"/>
</dbReference>
<accession>A0AAU7D0F6</accession>
<dbReference type="Pfam" id="PF02879">
    <property type="entry name" value="PGM_PMM_II"/>
    <property type="match status" value="1"/>
</dbReference>
<feature type="domain" description="Alpha-D-phosphohexomutase alpha/beta/alpha" evidence="12">
    <location>
        <begin position="3"/>
        <end position="135"/>
    </location>
</feature>
<evidence type="ECO:0000256" key="9">
    <source>
        <dbReference type="RuleBase" id="RU004326"/>
    </source>
</evidence>
<dbReference type="PRINTS" id="PR00509">
    <property type="entry name" value="PGMPMM"/>
</dbReference>
<dbReference type="FunFam" id="3.40.120.10:FF:000002">
    <property type="entry name" value="Phosphoglucosamine mutase"/>
    <property type="match status" value="1"/>
</dbReference>
<dbReference type="NCBIfam" id="TIGR01455">
    <property type="entry name" value="glmM"/>
    <property type="match status" value="1"/>
</dbReference>
<keyword evidence="2 8" id="KW-0597">Phosphoprotein</keyword>
<feature type="domain" description="Alpha-D-phosphohexomutase alpha/beta/alpha" evidence="13">
    <location>
        <begin position="159"/>
        <end position="259"/>
    </location>
</feature>
<dbReference type="InterPro" id="IPR005844">
    <property type="entry name" value="A-D-PHexomutase_a/b/a-I"/>
</dbReference>
<feature type="binding site" description="via phosphate group" evidence="8">
    <location>
        <position position="101"/>
    </location>
    <ligand>
        <name>Mg(2+)</name>
        <dbReference type="ChEBI" id="CHEBI:18420"/>
    </ligand>
</feature>
<dbReference type="PROSITE" id="PS00710">
    <property type="entry name" value="PGM_PMM"/>
    <property type="match status" value="1"/>
</dbReference>
<organism evidence="15">
    <name type="scientific">Edaphobacter paludis</name>
    <dbReference type="NCBI Taxonomy" id="3035702"/>
    <lineage>
        <taxon>Bacteria</taxon>
        <taxon>Pseudomonadati</taxon>
        <taxon>Acidobacteriota</taxon>
        <taxon>Terriglobia</taxon>
        <taxon>Terriglobales</taxon>
        <taxon>Acidobacteriaceae</taxon>
        <taxon>Edaphobacter</taxon>
    </lineage>
</organism>
<dbReference type="Pfam" id="PF02880">
    <property type="entry name" value="PGM_PMM_III"/>
    <property type="match status" value="1"/>
</dbReference>
<comment type="function">
    <text evidence="8 10">Catalyzes the conversion of glucosamine-6-phosphate to glucosamine-1-phosphate.</text>
</comment>
<dbReference type="EC" id="5.4.2.10" evidence="6 8"/>
<dbReference type="InterPro" id="IPR005846">
    <property type="entry name" value="A-D-PHexomutase_a/b/a-III"/>
</dbReference>
<evidence type="ECO:0000256" key="5">
    <source>
        <dbReference type="ARBA" id="ARBA00023235"/>
    </source>
</evidence>
<evidence type="ECO:0000259" key="14">
    <source>
        <dbReference type="Pfam" id="PF02880"/>
    </source>
</evidence>
<feature type="binding site" evidence="8">
    <location>
        <position position="246"/>
    </location>
    <ligand>
        <name>Mg(2+)</name>
        <dbReference type="ChEBI" id="CHEBI:18420"/>
    </ligand>
</feature>
<evidence type="ECO:0000256" key="1">
    <source>
        <dbReference type="ARBA" id="ARBA00010231"/>
    </source>
</evidence>
<evidence type="ECO:0000256" key="6">
    <source>
        <dbReference type="ARBA" id="ARBA00066330"/>
    </source>
</evidence>
<evidence type="ECO:0000256" key="10">
    <source>
        <dbReference type="RuleBase" id="RU004327"/>
    </source>
</evidence>
<evidence type="ECO:0000256" key="8">
    <source>
        <dbReference type="HAMAP-Rule" id="MF_01554"/>
    </source>
</evidence>
<dbReference type="PANTHER" id="PTHR42946">
    <property type="entry name" value="PHOSPHOHEXOSE MUTASE"/>
    <property type="match status" value="1"/>
</dbReference>
<dbReference type="InterPro" id="IPR005845">
    <property type="entry name" value="A-D-PHexomutase_a/b/a-II"/>
</dbReference>
<dbReference type="Gene3D" id="3.30.310.50">
    <property type="entry name" value="Alpha-D-phosphohexomutase, C-terminal domain"/>
    <property type="match status" value="1"/>
</dbReference>
<evidence type="ECO:0000259" key="11">
    <source>
        <dbReference type="Pfam" id="PF00408"/>
    </source>
</evidence>
<comment type="similarity">
    <text evidence="1 8 9">Belongs to the phosphohexose mutase family.</text>
</comment>
<feature type="domain" description="Alpha-D-phosphohexomutase alpha/beta/alpha" evidence="14">
    <location>
        <begin position="263"/>
        <end position="371"/>
    </location>
</feature>
<keyword evidence="5 8" id="KW-0413">Isomerase</keyword>
<sequence length="453" mass="47464">MKKLFGTDGIRGVAGQPPLDGRTVHAIGLALAHTLKATSPSPRVILGMDTRESSDSIAAILTAGLTSGGASVESAGVITTPAIAFLTHTHGFAAGIVISASHNPWQDNGIKLFGPDGFKLPDATELAIEDEIFRHLETSAVPAEQTPQAPPVNDADRAEYIRFLLSSVPGLSLDGKRIVVDCANGAASSVAPQLFAELNSKGGGEVVITHSSPDGFNINEFCGALHPDVVAAEVVTQKASMGITFDGDADRALFADETGKVVNGDAVLLLAARDLQLRGMLTNDTVVATTMSNMGLEAALKRSGIQMLRAAVGDKYVLEQMLSTGAALGGEQSGHIIFNGRSTTGDGLLTALLVLDTVHRSGKTLGELVSDLKVFPQVIVNVKVREKKPLESIPTVADAIRAAEDELADSGRVVIRYSGTETLCRVMIEAESEPLMRHHANTIAEAIRTELGV</sequence>
<dbReference type="InterPro" id="IPR050060">
    <property type="entry name" value="Phosphoglucosamine_mutase"/>
</dbReference>
<dbReference type="InterPro" id="IPR036900">
    <property type="entry name" value="A-D-PHexomutase_C_sf"/>
</dbReference>
<keyword evidence="4 8" id="KW-0460">Magnesium</keyword>
<feature type="domain" description="Alpha-D-phosphohexomutase C-terminal" evidence="11">
    <location>
        <begin position="380"/>
        <end position="445"/>
    </location>
</feature>
<dbReference type="GO" id="GO:0009252">
    <property type="term" value="P:peptidoglycan biosynthetic process"/>
    <property type="evidence" value="ECO:0007669"/>
    <property type="project" value="UniProtKB-ARBA"/>
</dbReference>
<dbReference type="GO" id="GO:0004615">
    <property type="term" value="F:phosphomannomutase activity"/>
    <property type="evidence" value="ECO:0007669"/>
    <property type="project" value="TreeGrafter"/>
</dbReference>
<dbReference type="SUPFAM" id="SSF53738">
    <property type="entry name" value="Phosphoglucomutase, first 3 domains"/>
    <property type="match status" value="3"/>
</dbReference>
<evidence type="ECO:0000313" key="15">
    <source>
        <dbReference type="EMBL" id="XBH10719.1"/>
    </source>
</evidence>
<dbReference type="Pfam" id="PF00408">
    <property type="entry name" value="PGM_PMM_IV"/>
    <property type="match status" value="1"/>
</dbReference>
<evidence type="ECO:0000259" key="13">
    <source>
        <dbReference type="Pfam" id="PF02879"/>
    </source>
</evidence>
<dbReference type="HAMAP" id="MF_01554_B">
    <property type="entry name" value="GlmM_B"/>
    <property type="match status" value="1"/>
</dbReference>
<dbReference type="InterPro" id="IPR016055">
    <property type="entry name" value="A-D-PHexomutase_a/b/a-I/II/III"/>
</dbReference>
<dbReference type="GO" id="GO:0006048">
    <property type="term" value="P:UDP-N-acetylglucosamine biosynthetic process"/>
    <property type="evidence" value="ECO:0007669"/>
    <property type="project" value="TreeGrafter"/>
</dbReference>
<feature type="active site" description="Phosphoserine intermediate" evidence="8">
    <location>
        <position position="101"/>
    </location>
</feature>
<reference evidence="15" key="1">
    <citation type="submission" date="2023-03" db="EMBL/GenBank/DDBJ databases">
        <title>Edaphobacter sp.</title>
        <authorList>
            <person name="Huber K.J."/>
            <person name="Papendorf J."/>
            <person name="Pilke C."/>
            <person name="Bunk B."/>
            <person name="Sproeer C."/>
            <person name="Pester M."/>
        </authorList>
    </citation>
    <scope>NUCLEOTIDE SEQUENCE</scope>
    <source>
        <strain evidence="15">DSM 109919</strain>
    </source>
</reference>
<dbReference type="InterPro" id="IPR016066">
    <property type="entry name" value="A-D-PHexomutase_CS"/>
</dbReference>
<feature type="modified residue" description="Phosphoserine" evidence="8">
    <location>
        <position position="101"/>
    </location>
</feature>
<protein>
    <recommendedName>
        <fullName evidence="7 8">Phosphoglucosamine mutase</fullName>
        <ecNumber evidence="6 8">5.4.2.10</ecNumber>
    </recommendedName>
</protein>
<dbReference type="InterPro" id="IPR005843">
    <property type="entry name" value="A-D-PHexomutase_C"/>
</dbReference>
<name>A0AAU7D0F6_9BACT</name>
<dbReference type="KEGG" id="epl:P4G45_03055"/>
<dbReference type="SUPFAM" id="SSF55957">
    <property type="entry name" value="Phosphoglucomutase, C-terminal domain"/>
    <property type="match status" value="1"/>
</dbReference>
<dbReference type="InterPro" id="IPR006352">
    <property type="entry name" value="GlmM_bact"/>
</dbReference>
<dbReference type="Gene3D" id="3.40.120.10">
    <property type="entry name" value="Alpha-D-Glucose-1,6-Bisphosphate, subunit A, domain 3"/>
    <property type="match status" value="3"/>
</dbReference>
<dbReference type="GO" id="GO:0005975">
    <property type="term" value="P:carbohydrate metabolic process"/>
    <property type="evidence" value="ECO:0007669"/>
    <property type="project" value="InterPro"/>
</dbReference>
<comment type="PTM">
    <text evidence="8">Activated by phosphorylation.</text>
</comment>
<dbReference type="RefSeq" id="WP_348268210.1">
    <property type="nucleotide sequence ID" value="NZ_CP121194.1"/>
</dbReference>
<evidence type="ECO:0000259" key="12">
    <source>
        <dbReference type="Pfam" id="PF02878"/>
    </source>
</evidence>
<dbReference type="FunFam" id="3.30.310.50:FF:000001">
    <property type="entry name" value="Phosphoglucosamine mutase"/>
    <property type="match status" value="1"/>
</dbReference>
<evidence type="ECO:0000256" key="3">
    <source>
        <dbReference type="ARBA" id="ARBA00022723"/>
    </source>
</evidence>
<gene>
    <name evidence="8 15" type="primary">glmM</name>
    <name evidence="15" type="ORF">P4G45_03055</name>
</gene>
<comment type="cofactor">
    <cofactor evidence="8">
        <name>Mg(2+)</name>
        <dbReference type="ChEBI" id="CHEBI:18420"/>
    </cofactor>
    <text evidence="8">Binds 1 Mg(2+) ion per subunit.</text>
</comment>
<evidence type="ECO:0000256" key="2">
    <source>
        <dbReference type="ARBA" id="ARBA00022553"/>
    </source>
</evidence>
<proteinExistence type="inferred from homology"/>
<evidence type="ECO:0000256" key="4">
    <source>
        <dbReference type="ARBA" id="ARBA00022842"/>
    </source>
</evidence>
<feature type="binding site" evidence="8">
    <location>
        <position position="248"/>
    </location>
    <ligand>
        <name>Mg(2+)</name>
        <dbReference type="ChEBI" id="CHEBI:18420"/>
    </ligand>
</feature>
<dbReference type="GO" id="GO:0000287">
    <property type="term" value="F:magnesium ion binding"/>
    <property type="evidence" value="ECO:0007669"/>
    <property type="project" value="UniProtKB-UniRule"/>
</dbReference>
<dbReference type="EMBL" id="CP121194">
    <property type="protein sequence ID" value="XBH10719.1"/>
    <property type="molecule type" value="Genomic_DNA"/>
</dbReference>
<evidence type="ECO:0000256" key="7">
    <source>
        <dbReference type="ARBA" id="ARBA00068193"/>
    </source>
</evidence>